<evidence type="ECO:0000313" key="6">
    <source>
        <dbReference type="EMBL" id="TXT04782.1"/>
    </source>
</evidence>
<name>A0A7D8YZ72_VANHU</name>
<evidence type="ECO:0000313" key="7">
    <source>
        <dbReference type="Proteomes" id="UP000473826"/>
    </source>
</evidence>
<gene>
    <name evidence="6" type="ORF">VHUM_04050</name>
</gene>
<sequence length="310" mass="33912">MGTLTDNPPTTSTRARAYCFAQSVSHLDPAAPKTKFCQRYWINAQWYKPGGPVFVMDTGEGAGDRLVGYSISQNPALWAKKYNGIAIVLEHRYYGWSMPVPDLTTDNLRWLTTKESLEDTANFIRTWLPPAGLITNYTVDRTVLDPKNTPWIMTGCSYPGGRAAWLRTQYPDLVYGAVSSSGVTVAKAHFSEYFHAIQAYGPQPCIKKIQDAVEWVDNLLDQGGEAANAIKTYFGLGELSNNADFAQVLADPPCECAVADVVDAKGCGRVSTGAMRSRLCATSSAHTFSSPATPSRATRSRLGERMSLCE</sequence>
<dbReference type="GO" id="GO:0008239">
    <property type="term" value="F:dipeptidyl-peptidase activity"/>
    <property type="evidence" value="ECO:0007669"/>
    <property type="project" value="TreeGrafter"/>
</dbReference>
<dbReference type="Gene3D" id="3.40.50.1820">
    <property type="entry name" value="alpha/beta hydrolase"/>
    <property type="match status" value="1"/>
</dbReference>
<protein>
    <submittedName>
        <fullName evidence="6">Uncharacterized protein</fullName>
    </submittedName>
</protein>
<accession>A0A7D8YZ72</accession>
<dbReference type="SUPFAM" id="SSF53474">
    <property type="entry name" value="alpha/beta-Hydrolases"/>
    <property type="match status" value="1"/>
</dbReference>
<dbReference type="Pfam" id="PF05577">
    <property type="entry name" value="Peptidase_S28"/>
    <property type="match status" value="1"/>
</dbReference>
<reference evidence="6 7" key="1">
    <citation type="journal article" date="2019" name="PLoS Genet.">
        <title>Convergent evolution of linked mating-type loci in basidiomycete fungi.</title>
        <authorList>
            <person name="Sun S."/>
            <person name="Coelho M.A."/>
            <person name="Heitman J."/>
            <person name="Nowrousian M."/>
        </authorList>
    </citation>
    <scope>NUCLEOTIDE SEQUENCE [LARGE SCALE GENOMIC DNA]</scope>
    <source>
        <strain evidence="6 7">CBS 4282</strain>
    </source>
</reference>
<dbReference type="OrthoDB" id="2130629at2759"/>
<dbReference type="PANTHER" id="PTHR11010">
    <property type="entry name" value="PROTEASE S28 PRO-X CARBOXYPEPTIDASE-RELATED"/>
    <property type="match status" value="1"/>
</dbReference>
<dbReference type="GO" id="GO:0006508">
    <property type="term" value="P:proteolysis"/>
    <property type="evidence" value="ECO:0007669"/>
    <property type="project" value="UniProtKB-KW"/>
</dbReference>
<keyword evidence="3" id="KW-0732">Signal</keyword>
<keyword evidence="7" id="KW-1185">Reference proteome</keyword>
<comment type="similarity">
    <text evidence="1">Belongs to the peptidase S28 family.</text>
</comment>
<proteinExistence type="inferred from homology"/>
<dbReference type="Proteomes" id="UP000473826">
    <property type="component" value="Unassembled WGS sequence"/>
</dbReference>
<dbReference type="InterPro" id="IPR029058">
    <property type="entry name" value="AB_hydrolase_fold"/>
</dbReference>
<dbReference type="PANTHER" id="PTHR11010:SF117">
    <property type="entry name" value="SERINE PROTEASE 16"/>
    <property type="match status" value="1"/>
</dbReference>
<dbReference type="InterPro" id="IPR008758">
    <property type="entry name" value="Peptidase_S28"/>
</dbReference>
<organism evidence="6 7">
    <name type="scientific">Vanrija humicola</name>
    <name type="common">Yeast</name>
    <name type="synonym">Cryptococcus humicola</name>
    <dbReference type="NCBI Taxonomy" id="5417"/>
    <lineage>
        <taxon>Eukaryota</taxon>
        <taxon>Fungi</taxon>
        <taxon>Dikarya</taxon>
        <taxon>Basidiomycota</taxon>
        <taxon>Agaricomycotina</taxon>
        <taxon>Tremellomycetes</taxon>
        <taxon>Trichosporonales</taxon>
        <taxon>Trichosporonaceae</taxon>
        <taxon>Vanrija</taxon>
    </lineage>
</organism>
<evidence type="ECO:0000256" key="1">
    <source>
        <dbReference type="ARBA" id="ARBA00011079"/>
    </source>
</evidence>
<dbReference type="GO" id="GO:0070008">
    <property type="term" value="F:serine-type exopeptidase activity"/>
    <property type="evidence" value="ECO:0007669"/>
    <property type="project" value="InterPro"/>
</dbReference>
<comment type="caution">
    <text evidence="6">The sequence shown here is derived from an EMBL/GenBank/DDBJ whole genome shotgun (WGS) entry which is preliminary data.</text>
</comment>
<evidence type="ECO:0000256" key="5">
    <source>
        <dbReference type="ARBA" id="ARBA00023180"/>
    </source>
</evidence>
<keyword evidence="5" id="KW-0325">Glycoprotein</keyword>
<dbReference type="EMBL" id="QKWK01000014">
    <property type="protein sequence ID" value="TXT04782.1"/>
    <property type="molecule type" value="Genomic_DNA"/>
</dbReference>
<evidence type="ECO:0000256" key="2">
    <source>
        <dbReference type="ARBA" id="ARBA00022670"/>
    </source>
</evidence>
<keyword evidence="2" id="KW-0645">Protease</keyword>
<evidence type="ECO:0000256" key="4">
    <source>
        <dbReference type="ARBA" id="ARBA00022801"/>
    </source>
</evidence>
<evidence type="ECO:0000256" key="3">
    <source>
        <dbReference type="ARBA" id="ARBA00022729"/>
    </source>
</evidence>
<keyword evidence="4" id="KW-0378">Hydrolase</keyword>
<dbReference type="AlphaFoldDB" id="A0A7D8YZ72"/>